<dbReference type="STRING" id="6205.A0A0R3WJD4"/>
<evidence type="ECO:0000313" key="3">
    <source>
        <dbReference type="Proteomes" id="UP000274429"/>
    </source>
</evidence>
<reference evidence="2 3" key="2">
    <citation type="submission" date="2018-11" db="EMBL/GenBank/DDBJ databases">
        <authorList>
            <consortium name="Pathogen Informatics"/>
        </authorList>
    </citation>
    <scope>NUCLEOTIDE SEQUENCE [LARGE SCALE GENOMIC DNA]</scope>
</reference>
<keyword evidence="3" id="KW-1185">Reference proteome</keyword>
<name>A0A0R3WJD4_HYDTA</name>
<dbReference type="Proteomes" id="UP000274429">
    <property type="component" value="Unassembled WGS sequence"/>
</dbReference>
<dbReference type="WBParaSite" id="TTAC_0000078101-mRNA-1">
    <property type="protein sequence ID" value="TTAC_0000078101-mRNA-1"/>
    <property type="gene ID" value="TTAC_0000078101"/>
</dbReference>
<sequence>MSMEVNNDPEENVYLFHEPNQQESILRHLLDQSCPCGQASEDAEKILHDTQKRIENNIESLDYLRGISRLERDFVHLADKVVQTSLHLSHDCRNINREALDSARLNEEVGNSWEHITHLGYMLQTHVNHAKRYHLFHLELENLTRQVDELEAHVDDLKVHQAATESAINTFCKEIRQSLEFFVEAFMNWQKLNSQLSIVNPLHRRMPLLHGLHSGVLMASISLSSANGKVGRFLRAGTRVHVRANRPADLMHREWFLVDPSKGMEPGGMVIGSVPAAFVWLNSPETSPERAETDDVMVRREVEIRRSQSTSAIPRRLNNLVMVKDQDQMACHPESSQTLSNRKASEAMDIVRQKFDSLDRVHVMERRLIKDFVVKGCIALAFSPLRVDPSRK</sequence>
<protein>
    <submittedName>
        <fullName evidence="4">SH3_10 domain-containing protein</fullName>
    </submittedName>
</protein>
<feature type="coiled-coil region" evidence="1">
    <location>
        <begin position="133"/>
        <end position="160"/>
    </location>
</feature>
<evidence type="ECO:0000256" key="1">
    <source>
        <dbReference type="SAM" id="Coils"/>
    </source>
</evidence>
<organism evidence="4">
    <name type="scientific">Hydatigena taeniaeformis</name>
    <name type="common">Feline tapeworm</name>
    <name type="synonym">Taenia taeniaeformis</name>
    <dbReference type="NCBI Taxonomy" id="6205"/>
    <lineage>
        <taxon>Eukaryota</taxon>
        <taxon>Metazoa</taxon>
        <taxon>Spiralia</taxon>
        <taxon>Lophotrochozoa</taxon>
        <taxon>Platyhelminthes</taxon>
        <taxon>Cestoda</taxon>
        <taxon>Eucestoda</taxon>
        <taxon>Cyclophyllidea</taxon>
        <taxon>Taeniidae</taxon>
        <taxon>Hydatigera</taxon>
    </lineage>
</organism>
<dbReference type="AlphaFoldDB" id="A0A0R3WJD4"/>
<dbReference type="EMBL" id="UYWX01000097">
    <property type="protein sequence ID" value="VDM16985.1"/>
    <property type="molecule type" value="Genomic_DNA"/>
</dbReference>
<keyword evidence="1" id="KW-0175">Coiled coil</keyword>
<accession>A0A0R3WJD4</accession>
<gene>
    <name evidence="2" type="ORF">TTAC_LOCUS782</name>
</gene>
<evidence type="ECO:0000313" key="4">
    <source>
        <dbReference type="WBParaSite" id="TTAC_0000078101-mRNA-1"/>
    </source>
</evidence>
<reference evidence="4" key="1">
    <citation type="submission" date="2017-02" db="UniProtKB">
        <authorList>
            <consortium name="WormBaseParasite"/>
        </authorList>
    </citation>
    <scope>IDENTIFICATION</scope>
</reference>
<evidence type="ECO:0000313" key="2">
    <source>
        <dbReference type="EMBL" id="VDM16985.1"/>
    </source>
</evidence>
<dbReference type="OrthoDB" id="6276841at2759"/>
<proteinExistence type="predicted"/>